<dbReference type="EMBL" id="VMBG01000001">
    <property type="protein sequence ID" value="TSJ79006.1"/>
    <property type="molecule type" value="Genomic_DNA"/>
</dbReference>
<dbReference type="Proteomes" id="UP000315648">
    <property type="component" value="Unassembled WGS sequence"/>
</dbReference>
<protein>
    <submittedName>
        <fullName evidence="2">DUF4197 domain-containing protein</fullName>
    </submittedName>
</protein>
<comment type="caution">
    <text evidence="2">The sequence shown here is derived from an EMBL/GenBank/DDBJ whole genome shotgun (WGS) entry which is preliminary data.</text>
</comment>
<keyword evidence="3" id="KW-1185">Reference proteome</keyword>
<feature type="signal peptide" evidence="1">
    <location>
        <begin position="1"/>
        <end position="19"/>
    </location>
</feature>
<organism evidence="2 3">
    <name type="scientific">Rariglobus hedericola</name>
    <dbReference type="NCBI Taxonomy" id="2597822"/>
    <lineage>
        <taxon>Bacteria</taxon>
        <taxon>Pseudomonadati</taxon>
        <taxon>Verrucomicrobiota</taxon>
        <taxon>Opitutia</taxon>
        <taxon>Opitutales</taxon>
        <taxon>Opitutaceae</taxon>
        <taxon>Rariglobus</taxon>
    </lineage>
</organism>
<evidence type="ECO:0000313" key="3">
    <source>
        <dbReference type="Proteomes" id="UP000315648"/>
    </source>
</evidence>
<evidence type="ECO:0000313" key="2">
    <source>
        <dbReference type="EMBL" id="TSJ79006.1"/>
    </source>
</evidence>
<dbReference type="OrthoDB" id="5292580at2"/>
<accession>A0A556QQT9</accession>
<dbReference type="Pfam" id="PF13852">
    <property type="entry name" value="DUF4197"/>
    <property type="match status" value="1"/>
</dbReference>
<dbReference type="RefSeq" id="WP_144229349.1">
    <property type="nucleotide sequence ID" value="NZ_CBCRVV010000005.1"/>
</dbReference>
<reference evidence="2 3" key="1">
    <citation type="submission" date="2019-07" db="EMBL/GenBank/DDBJ databases">
        <title>Description of 53C-WASEF.</title>
        <authorList>
            <person name="Pitt A."/>
            <person name="Hahn M.W."/>
        </authorList>
    </citation>
    <scope>NUCLEOTIDE SEQUENCE [LARGE SCALE GENOMIC DNA]</scope>
    <source>
        <strain evidence="2 3">53C-WASEF</strain>
    </source>
</reference>
<name>A0A556QQT9_9BACT</name>
<dbReference type="InterPro" id="IPR025245">
    <property type="entry name" value="DUF4197"/>
</dbReference>
<gene>
    <name evidence="2" type="ORF">FPL22_06820</name>
</gene>
<sequence length="226" mass="22849">MKSPLLLASIIFFAPLALVAETKPAATQTVIPAAQLTEGLKSGLGAIISQALGEGKLSVTPPPALAKLQTALSKTDKAETASGFSDALAATVAKLSPQMSSLLQTSVKDLSVADASSVLGGGTDAATQFLKKSAAPALREKLLPLVKQATASTGLATKAKDMLALAGPLAGFGGSKAVSDLDGYVCDQVIAQSFALMSKQEAAVRANPALLSSNPLAQKAFALFKK</sequence>
<dbReference type="AlphaFoldDB" id="A0A556QQT9"/>
<evidence type="ECO:0000256" key="1">
    <source>
        <dbReference type="SAM" id="SignalP"/>
    </source>
</evidence>
<keyword evidence="1" id="KW-0732">Signal</keyword>
<proteinExistence type="predicted"/>
<feature type="chain" id="PRO_5022168568" evidence="1">
    <location>
        <begin position="20"/>
        <end position="226"/>
    </location>
</feature>